<dbReference type="GO" id="GO:0046872">
    <property type="term" value="F:metal ion binding"/>
    <property type="evidence" value="ECO:0007669"/>
    <property type="project" value="UniProtKB-KW"/>
</dbReference>
<comment type="cofactor">
    <cofactor evidence="8">
        <name>tungstopterin</name>
        <dbReference type="ChEBI" id="CHEBI:30402"/>
    </cofactor>
</comment>
<evidence type="ECO:0000256" key="3">
    <source>
        <dbReference type="ARBA" id="ARBA00022485"/>
    </source>
</evidence>
<keyword evidence="5" id="KW-0560">Oxidoreductase</keyword>
<dbReference type="GO" id="GO:0051539">
    <property type="term" value="F:4 iron, 4 sulfur cluster binding"/>
    <property type="evidence" value="ECO:0007669"/>
    <property type="project" value="UniProtKB-KW"/>
</dbReference>
<evidence type="ECO:0000259" key="9">
    <source>
        <dbReference type="SMART" id="SM00790"/>
    </source>
</evidence>
<proteinExistence type="inferred from homology"/>
<evidence type="ECO:0000256" key="4">
    <source>
        <dbReference type="ARBA" id="ARBA00022723"/>
    </source>
</evidence>
<evidence type="ECO:0000256" key="7">
    <source>
        <dbReference type="ARBA" id="ARBA00023014"/>
    </source>
</evidence>
<dbReference type="EMBL" id="LAZR01005134">
    <property type="protein sequence ID" value="KKN02572.1"/>
    <property type="molecule type" value="Genomic_DNA"/>
</dbReference>
<evidence type="ECO:0000256" key="8">
    <source>
        <dbReference type="ARBA" id="ARBA00049934"/>
    </source>
</evidence>
<keyword evidence="6" id="KW-0408">Iron</keyword>
<dbReference type="Gene3D" id="1.10.569.10">
    <property type="entry name" value="Aldehyde Ferredoxin Oxidoreductase Protein, subunit A, domain 2"/>
    <property type="match status" value="1"/>
</dbReference>
<dbReference type="AlphaFoldDB" id="A0A0F9MT61"/>
<organism evidence="10">
    <name type="scientific">marine sediment metagenome</name>
    <dbReference type="NCBI Taxonomy" id="412755"/>
    <lineage>
        <taxon>unclassified sequences</taxon>
        <taxon>metagenomes</taxon>
        <taxon>ecological metagenomes</taxon>
    </lineage>
</organism>
<dbReference type="SUPFAM" id="SSF48310">
    <property type="entry name" value="Aldehyde ferredoxin oxidoreductase, C-terminal domains"/>
    <property type="match status" value="1"/>
</dbReference>
<gene>
    <name evidence="10" type="ORF">LCGC14_1116400</name>
</gene>
<comment type="caution">
    <text evidence="10">The sequence shown here is derived from an EMBL/GenBank/DDBJ whole genome shotgun (WGS) entry which is preliminary data.</text>
</comment>
<evidence type="ECO:0000256" key="1">
    <source>
        <dbReference type="ARBA" id="ARBA00001966"/>
    </source>
</evidence>
<evidence type="ECO:0000256" key="5">
    <source>
        <dbReference type="ARBA" id="ARBA00023002"/>
    </source>
</evidence>
<evidence type="ECO:0000256" key="2">
    <source>
        <dbReference type="ARBA" id="ARBA00011032"/>
    </source>
</evidence>
<keyword evidence="3" id="KW-0004">4Fe-4S</keyword>
<sequence>MYGYMGKILRIDLANGKITEEFPEDQTLKMFLGGAGLATKYLFDELKPGTDPLGPENKLIFMTGPLTGTPSPSTGRYSVVAKSPLTGIWGQANSAGFWGRDFKRSGFDGVIFEGISPKPVYLVTDEGKAELRDAEHLWGKNTSETTRLIKEELGEKFNVTCIGLGGENLVKYAAIMNDCDKPNYGRAAGRTGMGTVMGSKNLKAIASHGTMKIEVGNPEQYKEEAKKRYDWVNESLLKMTIETYGTAAIVDITCVKGAFPTRNWQTGVCEFVDKINGTAINETILTGRKSCFACPIACGRLTEIKEGPYKSKGEGPEYESIGALGSMCGVDNLNAITLAHFLCNEYGIDTISAGSTIGFAMECYEKGILTKEDTGGLELNFGNADLVIDLVHKISKREGIGDMLAEGTRNMANKLGKDSIKFAMQVKGLELPAYDSRGSKITGLAYATANRGGDHITAYIEGPALIDMPFIIVDDSDVGDPLQEIPEKSRVVKDFEDAFGIFDAIGGCKFMGAVLTVEDWASLIEKLVGYEFTADDFMKTGERIYNLERAFNVREGITRADDTLPARLLEDPLPEGPAKGHVVNLDPILDSYYVFRGWDKNGKPTPEKLKELGLDWVINEIY</sequence>
<dbReference type="Pfam" id="PF02730">
    <property type="entry name" value="AFOR_N"/>
    <property type="match status" value="1"/>
</dbReference>
<comment type="cofactor">
    <cofactor evidence="1">
        <name>[4Fe-4S] cluster</name>
        <dbReference type="ChEBI" id="CHEBI:49883"/>
    </cofactor>
</comment>
<name>A0A0F9MT61_9ZZZZ</name>
<dbReference type="InterPro" id="IPR051919">
    <property type="entry name" value="W-dependent_AOR"/>
</dbReference>
<dbReference type="Gene3D" id="1.10.599.10">
    <property type="entry name" value="Aldehyde Ferredoxin Oxidoreductase Protein, subunit A, domain 3"/>
    <property type="match status" value="1"/>
</dbReference>
<dbReference type="InterPro" id="IPR036503">
    <property type="entry name" value="Ald_Fedxn_OxRdtase_N_sf"/>
</dbReference>
<evidence type="ECO:0000313" key="10">
    <source>
        <dbReference type="EMBL" id="KKN02572.1"/>
    </source>
</evidence>
<accession>A0A0F9MT61</accession>
<dbReference type="GO" id="GO:0009055">
    <property type="term" value="F:electron transfer activity"/>
    <property type="evidence" value="ECO:0007669"/>
    <property type="project" value="InterPro"/>
</dbReference>
<dbReference type="PANTHER" id="PTHR30038:SF0">
    <property type="entry name" value="TUNGSTEN-CONTAINING ALDEHYDE FERREDOXIN OXIDOREDUCTASE"/>
    <property type="match status" value="1"/>
</dbReference>
<dbReference type="SUPFAM" id="SSF56228">
    <property type="entry name" value="Aldehyde ferredoxin oxidoreductase, N-terminal domain"/>
    <property type="match status" value="1"/>
</dbReference>
<dbReference type="InterPro" id="IPR036021">
    <property type="entry name" value="Tungsten_al_ferr_oxy-like_C"/>
</dbReference>
<dbReference type="InterPro" id="IPR013983">
    <property type="entry name" value="Ald_Fedxn_OxRdtase_N"/>
</dbReference>
<dbReference type="Gene3D" id="3.60.9.10">
    <property type="entry name" value="Aldehyde ferredoxin oxidoreductase, N-terminal domain"/>
    <property type="match status" value="1"/>
</dbReference>
<keyword evidence="7" id="KW-0411">Iron-sulfur</keyword>
<dbReference type="InterPro" id="IPR013985">
    <property type="entry name" value="Ald_Fedxn_OxRdtase_dom3"/>
</dbReference>
<dbReference type="Pfam" id="PF01314">
    <property type="entry name" value="AFOR_C"/>
    <property type="match status" value="1"/>
</dbReference>
<feature type="domain" description="Aldehyde ferredoxin oxidoreductase N-terminal" evidence="9">
    <location>
        <begin position="4"/>
        <end position="211"/>
    </location>
</feature>
<dbReference type="SMART" id="SM00790">
    <property type="entry name" value="AFOR_N"/>
    <property type="match status" value="1"/>
</dbReference>
<protein>
    <recommendedName>
        <fullName evidence="9">Aldehyde ferredoxin oxidoreductase N-terminal domain-containing protein</fullName>
    </recommendedName>
</protein>
<dbReference type="GO" id="GO:0016625">
    <property type="term" value="F:oxidoreductase activity, acting on the aldehyde or oxo group of donors, iron-sulfur protein as acceptor"/>
    <property type="evidence" value="ECO:0007669"/>
    <property type="project" value="InterPro"/>
</dbReference>
<dbReference type="PANTHER" id="PTHR30038">
    <property type="entry name" value="ALDEHYDE FERREDOXIN OXIDOREDUCTASE"/>
    <property type="match status" value="1"/>
</dbReference>
<dbReference type="InterPro" id="IPR013984">
    <property type="entry name" value="Ald_Fedxn_OxRdtase_dom2"/>
</dbReference>
<reference evidence="10" key="1">
    <citation type="journal article" date="2015" name="Nature">
        <title>Complex archaea that bridge the gap between prokaryotes and eukaryotes.</title>
        <authorList>
            <person name="Spang A."/>
            <person name="Saw J.H."/>
            <person name="Jorgensen S.L."/>
            <person name="Zaremba-Niedzwiedzka K."/>
            <person name="Martijn J."/>
            <person name="Lind A.E."/>
            <person name="van Eijk R."/>
            <person name="Schleper C."/>
            <person name="Guy L."/>
            <person name="Ettema T.J."/>
        </authorList>
    </citation>
    <scope>NUCLEOTIDE SEQUENCE</scope>
</reference>
<dbReference type="InterPro" id="IPR001203">
    <property type="entry name" value="OxRdtase_Ald_Fedxn_C"/>
</dbReference>
<evidence type="ECO:0000256" key="6">
    <source>
        <dbReference type="ARBA" id="ARBA00023004"/>
    </source>
</evidence>
<keyword evidence="4" id="KW-0479">Metal-binding</keyword>
<comment type="similarity">
    <text evidence="2">Belongs to the AOR/FOR family.</text>
</comment>